<dbReference type="Proteomes" id="UP000030564">
    <property type="component" value="Unassembled WGS sequence"/>
</dbReference>
<proteinExistence type="predicted"/>
<feature type="transmembrane region" description="Helical" evidence="1">
    <location>
        <begin position="12"/>
        <end position="33"/>
    </location>
</feature>
<keyword evidence="1" id="KW-0472">Membrane</keyword>
<dbReference type="PATRIC" id="fig|587753.9.peg.460"/>
<dbReference type="EMBL" id="JSFK01000001">
    <property type="protein sequence ID" value="KHA75121.1"/>
    <property type="molecule type" value="Genomic_DNA"/>
</dbReference>
<dbReference type="AlphaFoldDB" id="A0A0A6FR60"/>
<accession>A0A0A6FR60</accession>
<sequence length="163" mass="18969">MRELPTRWKKVIAVIAALSVFVFGSLVIKHFYLISRDIPRAPCFASIDFVHTHDHKVRWHGVGDMTIDPREGALYVYYVVKTPEGKVYTYDRKFEIALTHLDTSRFLFKTRSIVKFDADTADDELPFMERGFQGGMVTFNYFSDAEYYYNINNLINGVCHVPR</sequence>
<reference evidence="2 3" key="1">
    <citation type="submission" date="2014-10" db="EMBL/GenBank/DDBJ databases">
        <title>Draft genome sequence of Pseudomonas chlororaphis EA105.</title>
        <authorList>
            <person name="McCully L.M."/>
            <person name="Bitzer A.S."/>
            <person name="Spence C."/>
            <person name="Bais H."/>
            <person name="Silby M.W."/>
        </authorList>
    </citation>
    <scope>NUCLEOTIDE SEQUENCE [LARGE SCALE GENOMIC DNA]</scope>
    <source>
        <strain evidence="2 3">EA105</strain>
    </source>
</reference>
<keyword evidence="1" id="KW-1133">Transmembrane helix</keyword>
<comment type="caution">
    <text evidence="2">The sequence shown here is derived from an EMBL/GenBank/DDBJ whole genome shotgun (WGS) entry which is preliminary data.</text>
</comment>
<protein>
    <submittedName>
        <fullName evidence="2">Uncharacterized protein</fullName>
    </submittedName>
</protein>
<gene>
    <name evidence="2" type="ORF">NZ35_02250</name>
</gene>
<keyword evidence="1" id="KW-0812">Transmembrane</keyword>
<evidence type="ECO:0000313" key="3">
    <source>
        <dbReference type="Proteomes" id="UP000030564"/>
    </source>
</evidence>
<evidence type="ECO:0000313" key="2">
    <source>
        <dbReference type="EMBL" id="KHA75121.1"/>
    </source>
</evidence>
<name>A0A0A6FR60_9PSED</name>
<dbReference type="OrthoDB" id="6971340at2"/>
<evidence type="ECO:0000256" key="1">
    <source>
        <dbReference type="SAM" id="Phobius"/>
    </source>
</evidence>
<organism evidence="2 3">
    <name type="scientific">Pseudomonas chlororaphis</name>
    <dbReference type="NCBI Taxonomy" id="587753"/>
    <lineage>
        <taxon>Bacteria</taxon>
        <taxon>Pseudomonadati</taxon>
        <taxon>Pseudomonadota</taxon>
        <taxon>Gammaproteobacteria</taxon>
        <taxon>Pseudomonadales</taxon>
        <taxon>Pseudomonadaceae</taxon>
        <taxon>Pseudomonas</taxon>
    </lineage>
</organism>